<keyword evidence="1" id="KW-0456">Lyase</keyword>
<keyword evidence="2" id="KW-1185">Reference proteome</keyword>
<comment type="caution">
    <text evidence="1">The sequence shown here is derived from an EMBL/GenBank/DDBJ whole genome shotgun (WGS) entry which is preliminary data.</text>
</comment>
<evidence type="ECO:0000313" key="1">
    <source>
        <dbReference type="EMBL" id="MCR2747278.1"/>
    </source>
</evidence>
<protein>
    <submittedName>
        <fullName evidence="1">Phosphonate C-P lyase system protein PhnG</fullName>
    </submittedName>
</protein>
<dbReference type="EMBL" id="JANKHG010000018">
    <property type="protein sequence ID" value="MCR2747278.1"/>
    <property type="molecule type" value="Genomic_DNA"/>
</dbReference>
<evidence type="ECO:0000313" key="2">
    <source>
        <dbReference type="Proteomes" id="UP001165267"/>
    </source>
</evidence>
<proteinExistence type="predicted"/>
<sequence>MSVNNIPRSQWLRMWQASEPSHIKALARQVTVGCEITDLHIPKAGLGLLQLRDSALGDAYFLGEIPVIKAHVRIQSPTGKSVEGGAVCMDDRVGLTRAMAILDGVLSAKLPGWELVEHSLHTAAAQVQADTALRRANLSATKVDFSLLGTMDEDDDA</sequence>
<organism evidence="1 2">
    <name type="scientific">Limnobacter parvus</name>
    <dbReference type="NCBI Taxonomy" id="2939690"/>
    <lineage>
        <taxon>Bacteria</taxon>
        <taxon>Pseudomonadati</taxon>
        <taxon>Pseudomonadota</taxon>
        <taxon>Betaproteobacteria</taxon>
        <taxon>Burkholderiales</taxon>
        <taxon>Burkholderiaceae</taxon>
        <taxon>Limnobacter</taxon>
    </lineage>
</organism>
<gene>
    <name evidence="1" type="primary">phnG</name>
    <name evidence="1" type="ORF">NSP04_11515</name>
</gene>
<dbReference type="RefSeq" id="WP_257512500.1">
    <property type="nucleotide sequence ID" value="NZ_JANKHG010000018.1"/>
</dbReference>
<dbReference type="NCBIfam" id="TIGR03293">
    <property type="entry name" value="PhnG_redo"/>
    <property type="match status" value="1"/>
</dbReference>
<dbReference type="InterPro" id="IPR009609">
    <property type="entry name" value="Phosphonate_metab_PhnG"/>
</dbReference>
<dbReference type="Proteomes" id="UP001165267">
    <property type="component" value="Unassembled WGS sequence"/>
</dbReference>
<reference evidence="1" key="1">
    <citation type="submission" date="2022-07" db="EMBL/GenBank/DDBJ databases">
        <authorList>
            <person name="Xamxidin M."/>
        </authorList>
    </citation>
    <scope>NUCLEOTIDE SEQUENCE</scope>
    <source>
        <strain evidence="1">YS8-69</strain>
    </source>
</reference>
<name>A0ABT1XJ22_9BURK</name>
<dbReference type="GO" id="GO:0016829">
    <property type="term" value="F:lyase activity"/>
    <property type="evidence" value="ECO:0007669"/>
    <property type="project" value="UniProtKB-KW"/>
</dbReference>
<dbReference type="Pfam" id="PF06754">
    <property type="entry name" value="PhnG"/>
    <property type="match status" value="1"/>
</dbReference>
<accession>A0ABT1XJ22</accession>